<proteinExistence type="predicted"/>
<dbReference type="AlphaFoldDB" id="A0A3E2BQ34"/>
<keyword evidence="2" id="KW-0812">Transmembrane</keyword>
<feature type="compositionally biased region" description="Basic and acidic residues" evidence="1">
    <location>
        <begin position="106"/>
        <end position="145"/>
    </location>
</feature>
<comment type="caution">
    <text evidence="3">The sequence shown here is derived from an EMBL/GenBank/DDBJ whole genome shotgun (WGS) entry which is preliminary data.</text>
</comment>
<dbReference type="Gene3D" id="1.20.120.1490">
    <property type="match status" value="1"/>
</dbReference>
<evidence type="ECO:0008006" key="5">
    <source>
        <dbReference type="Google" id="ProtNLM"/>
    </source>
</evidence>
<evidence type="ECO:0000313" key="3">
    <source>
        <dbReference type="EMBL" id="RFT16829.1"/>
    </source>
</evidence>
<evidence type="ECO:0000256" key="1">
    <source>
        <dbReference type="SAM" id="MobiDB-lite"/>
    </source>
</evidence>
<accession>A0A3E2BQ34</accession>
<evidence type="ECO:0000313" key="4">
    <source>
        <dbReference type="Proteomes" id="UP000257323"/>
    </source>
</evidence>
<name>A0A3E2BQ34_9BACT</name>
<protein>
    <recommendedName>
        <fullName evidence="5">Periplasmic heavy metal sensor</fullName>
    </recommendedName>
</protein>
<evidence type="ECO:0000256" key="2">
    <source>
        <dbReference type="SAM" id="Phobius"/>
    </source>
</evidence>
<organism evidence="3 4">
    <name type="scientific">Candidatus Saccharicenans subterraneus</name>
    <dbReference type="NCBI Taxonomy" id="2508984"/>
    <lineage>
        <taxon>Bacteria</taxon>
        <taxon>Candidatus Aminicenantota</taxon>
        <taxon>Candidatus Aminicenantia</taxon>
        <taxon>Candidatus Aminicenantales</taxon>
        <taxon>Candidatus Saccharicenantaceae</taxon>
        <taxon>Candidatus Saccharicenans</taxon>
    </lineage>
</organism>
<sequence length="145" mass="17592">MNNKYKLWVTLSLIAVFIIGVAVGVFGDRWFLDKKKPVPRQRQEPFPTLEVISKELQLTPEQEEKIREVFKRSEERFQAFRKEVHTRLTELREQLKTEMDEVFTPEQEKKMQELMDRYMRQRRREVPERRNDTSPTPPEKEKKGE</sequence>
<dbReference type="Proteomes" id="UP000257323">
    <property type="component" value="Unassembled WGS sequence"/>
</dbReference>
<reference evidence="3 4" key="1">
    <citation type="submission" date="2018-08" db="EMBL/GenBank/DDBJ databases">
        <title>Genome analysis of the thermophilic bacterium of the candidate phylum Aminicenantes from deep subsurface aquifer revealed its physiology and ecological role.</title>
        <authorList>
            <person name="Kadnikov V.V."/>
            <person name="Mardanov A.V."/>
            <person name="Beletsky A.V."/>
            <person name="Karnachuk O.V."/>
            <person name="Ravin N.V."/>
        </authorList>
    </citation>
    <scope>NUCLEOTIDE SEQUENCE [LARGE SCALE GENOMIC DNA]</scope>
    <source>
        <strain evidence="3">BY38</strain>
    </source>
</reference>
<gene>
    <name evidence="3" type="ORF">OP8BY_0771</name>
</gene>
<feature type="transmembrane region" description="Helical" evidence="2">
    <location>
        <begin position="6"/>
        <end position="26"/>
    </location>
</feature>
<keyword evidence="2" id="KW-0472">Membrane</keyword>
<keyword evidence="2" id="KW-1133">Transmembrane helix</keyword>
<feature type="region of interest" description="Disordered" evidence="1">
    <location>
        <begin position="103"/>
        <end position="145"/>
    </location>
</feature>
<dbReference type="EMBL" id="QUAH01000001">
    <property type="protein sequence ID" value="RFT16829.1"/>
    <property type="molecule type" value="Genomic_DNA"/>
</dbReference>